<evidence type="ECO:0000259" key="9">
    <source>
        <dbReference type="Pfam" id="PF23377"/>
    </source>
</evidence>
<evidence type="ECO:0000256" key="8">
    <source>
        <dbReference type="SAM" id="MobiDB-lite"/>
    </source>
</evidence>
<dbReference type="Gene3D" id="2.130.10.10">
    <property type="entry name" value="YVTN repeat-like/Quinoprotein amine dehydrogenase"/>
    <property type="match status" value="2"/>
</dbReference>
<gene>
    <name evidence="13" type="ORF">FCC1311_103232</name>
</gene>
<keyword evidence="14" id="KW-1185">Reference proteome</keyword>
<dbReference type="InterPro" id="IPR057411">
    <property type="entry name" value="TPR_IFT122"/>
</dbReference>
<evidence type="ECO:0000256" key="5">
    <source>
        <dbReference type="ARBA" id="ARBA00023069"/>
    </source>
</evidence>
<comment type="caution">
    <text evidence="13">The sequence shown here is derived from an EMBL/GenBank/DDBJ whole genome shotgun (WGS) entry which is preliminary data.</text>
</comment>
<dbReference type="Pfam" id="PF23377">
    <property type="entry name" value="Beta-prop_IFT122_2nd"/>
    <property type="match status" value="1"/>
</dbReference>
<evidence type="ECO:0000256" key="4">
    <source>
        <dbReference type="ARBA" id="ARBA00022737"/>
    </source>
</evidence>
<dbReference type="EMBL" id="BEYU01000180">
    <property type="protein sequence ID" value="GBG34100.1"/>
    <property type="molecule type" value="Genomic_DNA"/>
</dbReference>
<dbReference type="PROSITE" id="PS50082">
    <property type="entry name" value="WD_REPEATS_2"/>
    <property type="match status" value="1"/>
</dbReference>
<dbReference type="InterPro" id="IPR015943">
    <property type="entry name" value="WD40/YVTN_repeat-like_dom_sf"/>
</dbReference>
<dbReference type="InParanoid" id="A0A2R5GTD8"/>
<dbReference type="InterPro" id="IPR056838">
    <property type="entry name" value="Zn_ribbon_IFT122"/>
</dbReference>
<evidence type="ECO:0000256" key="3">
    <source>
        <dbReference type="ARBA" id="ARBA00022574"/>
    </source>
</evidence>
<evidence type="ECO:0000256" key="6">
    <source>
        <dbReference type="ARBA" id="ARBA00023273"/>
    </source>
</evidence>
<dbReference type="Gene3D" id="1.25.40.470">
    <property type="match status" value="2"/>
</dbReference>
<feature type="domain" description="IFT122 second beta-propeller" evidence="9">
    <location>
        <begin position="300"/>
        <end position="554"/>
    </location>
</feature>
<dbReference type="GO" id="GO:0030991">
    <property type="term" value="C:intraciliary transport particle A"/>
    <property type="evidence" value="ECO:0007669"/>
    <property type="project" value="TreeGrafter"/>
</dbReference>
<keyword evidence="4" id="KW-0677">Repeat</keyword>
<name>A0A2R5GTD8_9STRA</name>
<dbReference type="InterPro" id="IPR039857">
    <property type="entry name" value="Ift122/121"/>
</dbReference>
<feature type="domain" description="IFT122 first beta-propeller" evidence="10">
    <location>
        <begin position="195"/>
        <end position="293"/>
    </location>
</feature>
<dbReference type="SMART" id="SM00320">
    <property type="entry name" value="WD40"/>
    <property type="match status" value="7"/>
</dbReference>
<evidence type="ECO:0000259" key="12">
    <source>
        <dbReference type="Pfam" id="PF25295"/>
    </source>
</evidence>
<dbReference type="GO" id="GO:0061512">
    <property type="term" value="P:protein localization to cilium"/>
    <property type="evidence" value="ECO:0007669"/>
    <property type="project" value="TreeGrafter"/>
</dbReference>
<evidence type="ECO:0000256" key="1">
    <source>
        <dbReference type="ARBA" id="ARBA00004138"/>
    </source>
</evidence>
<dbReference type="PANTHER" id="PTHR12764:SF4">
    <property type="entry name" value="INTRAFLAGELLAR TRANSPORT PROTEIN 122 HOMOLOG"/>
    <property type="match status" value="1"/>
</dbReference>
<feature type="domain" description="Intraflagellar transport protein 122 homolog TPR" evidence="12">
    <location>
        <begin position="561"/>
        <end position="895"/>
    </location>
</feature>
<dbReference type="GO" id="GO:0097730">
    <property type="term" value="C:non-motile cilium"/>
    <property type="evidence" value="ECO:0007669"/>
    <property type="project" value="TreeGrafter"/>
</dbReference>
<evidence type="ECO:0000256" key="2">
    <source>
        <dbReference type="ARBA" id="ARBA00019442"/>
    </source>
</evidence>
<feature type="compositionally biased region" description="Low complexity" evidence="8">
    <location>
        <begin position="915"/>
        <end position="924"/>
    </location>
</feature>
<accession>A0A2R5GTD8</accession>
<dbReference type="PROSITE" id="PS50294">
    <property type="entry name" value="WD_REPEATS_REGION"/>
    <property type="match status" value="1"/>
</dbReference>
<feature type="domain" description="IFT122 zinc ribbon" evidence="11">
    <location>
        <begin position="1041"/>
        <end position="1085"/>
    </location>
</feature>
<dbReference type="InterPro" id="IPR056153">
    <property type="entry name" value="Beta-prop_IFT122_1st"/>
</dbReference>
<dbReference type="InterPro" id="IPR056152">
    <property type="entry name" value="Beta-prop_IFT122_2nd"/>
</dbReference>
<dbReference type="Pfam" id="PF25144">
    <property type="entry name" value="Zn_ribbon_IFT122"/>
    <property type="match status" value="1"/>
</dbReference>
<proteinExistence type="predicted"/>
<dbReference type="OrthoDB" id="10255582at2759"/>
<dbReference type="InterPro" id="IPR001680">
    <property type="entry name" value="WD40_rpt"/>
</dbReference>
<dbReference type="GO" id="GO:0035721">
    <property type="term" value="P:intraciliary retrograde transport"/>
    <property type="evidence" value="ECO:0007669"/>
    <property type="project" value="TreeGrafter"/>
</dbReference>
<feature type="region of interest" description="Disordered" evidence="8">
    <location>
        <begin position="897"/>
        <end position="924"/>
    </location>
</feature>
<dbReference type="InterPro" id="IPR036322">
    <property type="entry name" value="WD40_repeat_dom_sf"/>
</dbReference>
<feature type="domain" description="IFT122 first beta-propeller" evidence="10">
    <location>
        <begin position="14"/>
        <end position="189"/>
    </location>
</feature>
<keyword evidence="5" id="KW-0969">Cilium</keyword>
<organism evidence="13 14">
    <name type="scientific">Hondaea fermentalgiana</name>
    <dbReference type="NCBI Taxonomy" id="2315210"/>
    <lineage>
        <taxon>Eukaryota</taxon>
        <taxon>Sar</taxon>
        <taxon>Stramenopiles</taxon>
        <taxon>Bigyra</taxon>
        <taxon>Labyrinthulomycetes</taxon>
        <taxon>Thraustochytrida</taxon>
        <taxon>Thraustochytriidae</taxon>
        <taxon>Hondaea</taxon>
    </lineage>
</organism>
<comment type="subcellular location">
    <subcellularLocation>
        <location evidence="1">Cell projection</location>
        <location evidence="1">Cilium</location>
    </subcellularLocation>
</comment>
<keyword evidence="6" id="KW-0966">Cell projection</keyword>
<dbReference type="GO" id="GO:1905515">
    <property type="term" value="P:non-motile cilium assembly"/>
    <property type="evidence" value="ECO:0007669"/>
    <property type="project" value="TreeGrafter"/>
</dbReference>
<dbReference type="AlphaFoldDB" id="A0A2R5GTD8"/>
<feature type="compositionally biased region" description="Basic and acidic residues" evidence="8">
    <location>
        <begin position="897"/>
        <end position="910"/>
    </location>
</feature>
<dbReference type="SUPFAM" id="SSF50978">
    <property type="entry name" value="WD40 repeat-like"/>
    <property type="match status" value="2"/>
</dbReference>
<evidence type="ECO:0000259" key="10">
    <source>
        <dbReference type="Pfam" id="PF23381"/>
    </source>
</evidence>
<dbReference type="PANTHER" id="PTHR12764">
    <property type="entry name" value="WD REPEAT DOMAIN-RELATED"/>
    <property type="match status" value="1"/>
</dbReference>
<evidence type="ECO:0000313" key="13">
    <source>
        <dbReference type="EMBL" id="GBG34100.1"/>
    </source>
</evidence>
<sequence>MRATCTWSDSVPERDNQKSTVWDLAFSPDGNRLVAAAGSRVLVYESATGDLAHSLKSHKDTVYTVDYSADGELFASGGADNTVIIWTKNAEGVLKFSHTDSIQKVKFNPVTKQLASCTANDFGLCVPEEKSVTRTRVGARILCCDWTHDGQHLALGLYSGQVSIRDQTGQEKVCIERNAPVWTLAWHPARSDQVPVLAVGCWDSTLSFYQVSGIQLGKDRKLDFDPCTVSYFDNGNYLLVGGSDRRVTLYSRDGIRLTEIAETDDWCWVSKGQPGTAAVAAGSNSGAISLFKLSFAPVNGLYQDRFAYTENMTDVVVQHLSSEQKVRIKSRDYVKKVALYRNRLAIQQPDKIVIYELSNESDPFDLRYRVRDKIYQKLECNLLVVTSLHVILCHDKKLQMFDFSGRKEKEWSMESMIRYMKVVGGPAGKEGLLVGLKNGVVLRLFVDNPFPIQLIKHRETIRCLDLSQSRTKLAVVDSKGDCVVYDLESQEEVFADKNAWSVAWNSEFEDMLCYSGDGTLSIKTGAFPVHRQAMEGIVVGFKGSKIFSLQAEEMETVDVPQSASLYRYLDAKDYTMAYKVACLGVTESDWRFLGLTALQGLELEIARKAFIRVRDLKYIELINSIEQERRQRNRACDAEGQDENEKRARQKQQGLHLAMVMAYQGRFQEAAKLYTKFGHADRAVDMFSDLRQWEEAKTFAAGSASVDVQELIQRQGEWAQETGDVKLAAEMYCAAGQYDKAVRLVGEAGMLDELIEVARVMDAKELVALRKCADYFRHFGHHQYAKEVYLKMNDVQSLMKLHVTLNKWEDAFLLSAQHGNKYAEDVYLPYAQWLAEHDRFDEAQVAFKKADRPEKSMLMLKELSQSAITEQRYEDAAYYLWLLSGEQLSLAGAAEEFAGRNEDDGEEKRPGSGKGKIAPKGPGAKHLQASAHFQSLAQQYFAYGIISRYTDEPFSSLEPETVFNAGRFLMNVMGPQAPYGISRAAILWAVGKEGETFGAYKLARHAFDKLGHLRVPESWLPQIDLETMLIQSKPYSDREEQHFICYRCSTTNPLVHASAGPADCCVQCAHPFIRSLKSFDLLPLVEFAPEAGMSDEEAFALLRSEPVGAQSGSGPETSEEEKRVDRISFEETTAPQQGGTDSSAFSAFLFDCDFSQQESAHYRAVEVPAQVLKQTPLNEIFVIRWPAGRRWQFFKNIMPDVVPILKCPQCHSFFHEEDLETVCLSNGNKCPLCKFQLTI</sequence>
<keyword evidence="3 7" id="KW-0853">WD repeat</keyword>
<dbReference type="Proteomes" id="UP000241890">
    <property type="component" value="Unassembled WGS sequence"/>
</dbReference>
<protein>
    <recommendedName>
        <fullName evidence="2">Intraflagellar transport protein 122 homolog</fullName>
    </recommendedName>
</protein>
<dbReference type="Pfam" id="PF23381">
    <property type="entry name" value="Beta-prop_IFT122_1st"/>
    <property type="match status" value="2"/>
</dbReference>
<reference evidence="13 14" key="1">
    <citation type="submission" date="2017-12" db="EMBL/GenBank/DDBJ databases">
        <title>Sequencing, de novo assembly and annotation of complete genome of a new Thraustochytrid species, strain FCC1311.</title>
        <authorList>
            <person name="Sedici K."/>
            <person name="Godart F."/>
            <person name="Aiese Cigliano R."/>
            <person name="Sanseverino W."/>
            <person name="Barakat M."/>
            <person name="Ortet P."/>
            <person name="Marechal E."/>
            <person name="Cagnac O."/>
            <person name="Amato A."/>
        </authorList>
    </citation>
    <scope>NUCLEOTIDE SEQUENCE [LARGE SCALE GENOMIC DNA]</scope>
</reference>
<evidence type="ECO:0000256" key="7">
    <source>
        <dbReference type="PROSITE-ProRule" id="PRU00221"/>
    </source>
</evidence>
<feature type="repeat" description="WD" evidence="7">
    <location>
        <begin position="55"/>
        <end position="86"/>
    </location>
</feature>
<evidence type="ECO:0000259" key="11">
    <source>
        <dbReference type="Pfam" id="PF25144"/>
    </source>
</evidence>
<keyword evidence="13" id="KW-0282">Flagellum</keyword>
<evidence type="ECO:0000313" key="14">
    <source>
        <dbReference type="Proteomes" id="UP000241890"/>
    </source>
</evidence>
<dbReference type="Pfam" id="PF25295">
    <property type="entry name" value="TPR_IFT122"/>
    <property type="match status" value="1"/>
</dbReference>